<dbReference type="Proteomes" id="UP001553031">
    <property type="component" value="Unassembled WGS sequence"/>
</dbReference>
<accession>A0ABV3KC13</accession>
<dbReference type="PANTHER" id="PTHR14136">
    <property type="entry name" value="BTB_POZ DOMAIN-CONTAINING PROTEIN KCTD9"/>
    <property type="match status" value="1"/>
</dbReference>
<evidence type="ECO:0000313" key="3">
    <source>
        <dbReference type="Proteomes" id="UP001553031"/>
    </source>
</evidence>
<dbReference type="PANTHER" id="PTHR14136:SF17">
    <property type="entry name" value="BTB_POZ DOMAIN-CONTAINING PROTEIN KCTD9"/>
    <property type="match status" value="1"/>
</dbReference>
<name>A0ABV3KC13_9MICC</name>
<evidence type="ECO:0000256" key="1">
    <source>
        <dbReference type="SAM" id="MobiDB-lite"/>
    </source>
</evidence>
<keyword evidence="3" id="KW-1185">Reference proteome</keyword>
<dbReference type="InterPro" id="IPR001646">
    <property type="entry name" value="5peptide_repeat"/>
</dbReference>
<gene>
    <name evidence="2" type="ORF">AB0O96_03860</name>
</gene>
<dbReference type="EMBL" id="JBFBLL010000002">
    <property type="protein sequence ID" value="MEV8157333.1"/>
    <property type="molecule type" value="Genomic_DNA"/>
</dbReference>
<dbReference type="SUPFAM" id="SSF141571">
    <property type="entry name" value="Pentapeptide repeat-like"/>
    <property type="match status" value="1"/>
</dbReference>
<feature type="compositionally biased region" description="Low complexity" evidence="1">
    <location>
        <begin position="15"/>
        <end position="44"/>
    </location>
</feature>
<proteinExistence type="predicted"/>
<evidence type="ECO:0000313" key="2">
    <source>
        <dbReference type="EMBL" id="MEV8157333.1"/>
    </source>
</evidence>
<dbReference type="RefSeq" id="WP_295107896.1">
    <property type="nucleotide sequence ID" value="NZ_JBFAEN010000015.1"/>
</dbReference>
<organism evidence="2 3">
    <name type="scientific">Kocuria salsicia</name>
    <dbReference type="NCBI Taxonomy" id="664639"/>
    <lineage>
        <taxon>Bacteria</taxon>
        <taxon>Bacillati</taxon>
        <taxon>Actinomycetota</taxon>
        <taxon>Actinomycetes</taxon>
        <taxon>Micrococcales</taxon>
        <taxon>Micrococcaceae</taxon>
        <taxon>Kocuria</taxon>
    </lineage>
</organism>
<protein>
    <submittedName>
        <fullName evidence="2">Pentapeptide repeat-containing protein</fullName>
    </submittedName>
</protein>
<dbReference type="Pfam" id="PF00805">
    <property type="entry name" value="Pentapeptide"/>
    <property type="match status" value="2"/>
</dbReference>
<reference evidence="2 3" key="1">
    <citation type="submission" date="2024-06" db="EMBL/GenBank/DDBJ databases">
        <title>The Natural Products Discovery Center: Release of the First 8490 Sequenced Strains for Exploring Actinobacteria Biosynthetic Diversity.</title>
        <authorList>
            <person name="Kalkreuter E."/>
            <person name="Kautsar S.A."/>
            <person name="Yang D."/>
            <person name="Bader C.D."/>
            <person name="Teijaro C.N."/>
            <person name="Fluegel L."/>
            <person name="Davis C.M."/>
            <person name="Simpson J.R."/>
            <person name="Lauterbach L."/>
            <person name="Steele A.D."/>
            <person name="Gui C."/>
            <person name="Meng S."/>
            <person name="Li G."/>
            <person name="Viehrig K."/>
            <person name="Ye F."/>
            <person name="Su P."/>
            <person name="Kiefer A.F."/>
            <person name="Nichols A."/>
            <person name="Cepeda A.J."/>
            <person name="Yan W."/>
            <person name="Fan B."/>
            <person name="Jiang Y."/>
            <person name="Adhikari A."/>
            <person name="Zheng C.-J."/>
            <person name="Schuster L."/>
            <person name="Cowan T.M."/>
            <person name="Smanski M.J."/>
            <person name="Chevrette M.G."/>
            <person name="De Carvalho L.P.S."/>
            <person name="Shen B."/>
        </authorList>
    </citation>
    <scope>NUCLEOTIDE SEQUENCE [LARGE SCALE GENOMIC DNA]</scope>
    <source>
        <strain evidence="2 3">NPDC079179</strain>
    </source>
</reference>
<dbReference type="InterPro" id="IPR051082">
    <property type="entry name" value="Pentapeptide-BTB/POZ_domain"/>
</dbReference>
<comment type="caution">
    <text evidence="2">The sequence shown here is derived from an EMBL/GenBank/DDBJ whole genome shotgun (WGS) entry which is preliminary data.</text>
</comment>
<dbReference type="Gene3D" id="2.160.20.80">
    <property type="entry name" value="E3 ubiquitin-protein ligase SopA"/>
    <property type="match status" value="1"/>
</dbReference>
<feature type="region of interest" description="Disordered" evidence="1">
    <location>
        <begin position="1"/>
        <end position="45"/>
    </location>
</feature>
<sequence>MSPATPSARRRDTARAAGSAAPGSSPGTSRRGSEDAASSRAAARTEPRLALCRPRTVETFCGDVYAEESLEGLMIRAAAWADRDLHGLTLLDCTLQGAELDGANLKGARIHDTELAEISAPSLAAPESSWSTASVRDSRIGAAVLHGGDWRSVLVTGCKIDFLNLRDTTLQDVVFENCSFRDVDLVNARATRVAFRDCRAETLDVRSAQFDAVDLRGLEFTRVDGLAALRGTVLDEQQLMALAPALARHLGIDVR</sequence>